<proteinExistence type="predicted"/>
<gene>
    <name evidence="2" type="ORF">PODCO_116925</name>
</gene>
<dbReference type="Gene3D" id="2.40.70.10">
    <property type="entry name" value="Acid Proteases"/>
    <property type="match status" value="1"/>
</dbReference>
<dbReference type="Proteomes" id="UP000280685">
    <property type="component" value="Chromosome 1"/>
</dbReference>
<dbReference type="EMBL" id="LR026964">
    <property type="protein sequence ID" value="VBB73236.1"/>
    <property type="molecule type" value="Genomic_DNA"/>
</dbReference>
<evidence type="ECO:0000313" key="3">
    <source>
        <dbReference type="Proteomes" id="UP000280685"/>
    </source>
</evidence>
<accession>A0ABY6RXY4</accession>
<keyword evidence="3" id="KW-1185">Reference proteome</keyword>
<evidence type="ECO:0000313" key="2">
    <source>
        <dbReference type="EMBL" id="VBB73236.1"/>
    </source>
</evidence>
<feature type="region of interest" description="Disordered" evidence="1">
    <location>
        <begin position="29"/>
        <end position="54"/>
    </location>
</feature>
<sequence length="264" mass="28940">MDGGFDTYRTIFATSSINANRPAKYNHTHGTILPPPSTIVSTHSTDTSRPINNSPHRYENSRIPVGLETFNGLTYLPPDLVRAISTDLTTPFWGGYDGLDSQQPARIPCSWFQKEHSQAKFTFGFKAEDGRREVVRIEVPVTDLTYVVAETGKSELCALGIVGTDEHNAALGTGVMKNGCWVLDASEMKVRVARGVNCGSEILQWEEVKRYEGRCGEGRTVGGGPTKKNGAKDGYDGGYHEQFCFLGCMGTLMCVVMLSELVFL</sequence>
<reference evidence="2" key="1">
    <citation type="submission" date="2018-02" db="EMBL/GenBank/DDBJ databases">
        <authorList>
            <person name="Silar P."/>
        </authorList>
    </citation>
    <scope>NUCLEOTIDE SEQUENCE [LARGE SCALE GENOMIC DNA]</scope>
    <source>
        <strain evidence="2">T</strain>
    </source>
</reference>
<protein>
    <submittedName>
        <fullName evidence="2">Uncharacterized protein</fullName>
    </submittedName>
</protein>
<organism evidence="2 3">
    <name type="scientific">Podospora comata</name>
    <dbReference type="NCBI Taxonomy" id="48703"/>
    <lineage>
        <taxon>Eukaryota</taxon>
        <taxon>Fungi</taxon>
        <taxon>Dikarya</taxon>
        <taxon>Ascomycota</taxon>
        <taxon>Pezizomycotina</taxon>
        <taxon>Sordariomycetes</taxon>
        <taxon>Sordariomycetidae</taxon>
        <taxon>Sordariales</taxon>
        <taxon>Podosporaceae</taxon>
        <taxon>Podospora</taxon>
    </lineage>
</organism>
<evidence type="ECO:0000256" key="1">
    <source>
        <dbReference type="SAM" id="MobiDB-lite"/>
    </source>
</evidence>
<dbReference type="InterPro" id="IPR021109">
    <property type="entry name" value="Peptidase_aspartic_dom_sf"/>
</dbReference>
<name>A0ABY6RXY4_PODCO</name>
<feature type="compositionally biased region" description="Polar residues" evidence="1">
    <location>
        <begin position="38"/>
        <end position="54"/>
    </location>
</feature>
<dbReference type="SUPFAM" id="SSF50630">
    <property type="entry name" value="Acid proteases"/>
    <property type="match status" value="1"/>
</dbReference>